<comment type="caution">
    <text evidence="1">The sequence shown here is derived from an EMBL/GenBank/DDBJ whole genome shotgun (WGS) entry which is preliminary data.</text>
</comment>
<reference evidence="1" key="2">
    <citation type="submission" date="2020-09" db="EMBL/GenBank/DDBJ databases">
        <authorList>
            <person name="Sun Q."/>
            <person name="Kim S."/>
        </authorList>
    </citation>
    <scope>NUCLEOTIDE SEQUENCE</scope>
    <source>
        <strain evidence="1">KCTC 22164</strain>
    </source>
</reference>
<sequence length="95" mass="11065">MSAFAPFSFIKARMPFTQTVRKETLTFRYMVPNKGNYSKCLKCSIVKTWKGYTSNTRSFWEDAITSIITQRVLKGDRPARTFSDDRTLLTLRIRA</sequence>
<evidence type="ECO:0000313" key="2">
    <source>
        <dbReference type="Proteomes" id="UP000631300"/>
    </source>
</evidence>
<organism evidence="1 2">
    <name type="scientific">Alteromonas halophila</name>
    <dbReference type="NCBI Taxonomy" id="516698"/>
    <lineage>
        <taxon>Bacteria</taxon>
        <taxon>Pseudomonadati</taxon>
        <taxon>Pseudomonadota</taxon>
        <taxon>Gammaproteobacteria</taxon>
        <taxon>Alteromonadales</taxon>
        <taxon>Alteromonadaceae</taxon>
        <taxon>Alteromonas/Salinimonas group</taxon>
        <taxon>Alteromonas</taxon>
    </lineage>
</organism>
<accession>A0A918MX74</accession>
<dbReference type="EMBL" id="BMXP01000002">
    <property type="protein sequence ID" value="GGW81568.1"/>
    <property type="molecule type" value="Genomic_DNA"/>
</dbReference>
<dbReference type="AlphaFoldDB" id="A0A918MX74"/>
<protein>
    <submittedName>
        <fullName evidence="1">Uncharacterized protein</fullName>
    </submittedName>
</protein>
<gene>
    <name evidence="1" type="ORF">GCM10007391_13470</name>
</gene>
<dbReference type="Proteomes" id="UP000631300">
    <property type="component" value="Unassembled WGS sequence"/>
</dbReference>
<evidence type="ECO:0000313" key="1">
    <source>
        <dbReference type="EMBL" id="GGW81568.1"/>
    </source>
</evidence>
<reference evidence="1" key="1">
    <citation type="journal article" date="2014" name="Int. J. Syst. Evol. Microbiol.">
        <title>Complete genome sequence of Corynebacterium casei LMG S-19264T (=DSM 44701T), isolated from a smear-ripened cheese.</title>
        <authorList>
            <consortium name="US DOE Joint Genome Institute (JGI-PGF)"/>
            <person name="Walter F."/>
            <person name="Albersmeier A."/>
            <person name="Kalinowski J."/>
            <person name="Ruckert C."/>
        </authorList>
    </citation>
    <scope>NUCLEOTIDE SEQUENCE</scope>
    <source>
        <strain evidence="1">KCTC 22164</strain>
    </source>
</reference>
<name>A0A918MX74_9ALTE</name>
<keyword evidence="2" id="KW-1185">Reference proteome</keyword>
<proteinExistence type="predicted"/>